<reference evidence="9" key="1">
    <citation type="submission" date="2012-11" db="EMBL/GenBank/DDBJ databases">
        <authorList>
            <person name="Singh A."/>
            <person name="Pinnaka A.K."/>
            <person name="Vaidya B."/>
        </authorList>
    </citation>
    <scope>NUCLEOTIDE SEQUENCE [LARGE SCALE GENOMIC DNA]</scope>
    <source>
        <strain evidence="9">AK23</strain>
    </source>
</reference>
<keyword evidence="9" id="KW-1185">Reference proteome</keyword>
<dbReference type="InterPro" id="IPR001451">
    <property type="entry name" value="Hexapep"/>
</dbReference>
<feature type="domain" description="PglD N-terminal" evidence="7">
    <location>
        <begin position="5"/>
        <end position="72"/>
    </location>
</feature>
<reference evidence="8 9" key="2">
    <citation type="journal article" date="2015" name="Syst. Appl. Microbiol.">
        <title>Nitrincola nitratireducens sp. nov. isolated from a haloalkaline crater lake.</title>
        <authorList>
            <person name="Singh A."/>
            <person name="Vaidya B."/>
            <person name="Tanuku N.R."/>
            <person name="Pinnaka A.K."/>
        </authorList>
    </citation>
    <scope>NUCLEOTIDE SEQUENCE [LARGE SCALE GENOMIC DNA]</scope>
    <source>
        <strain evidence="8 9">AK23</strain>
    </source>
</reference>
<keyword evidence="2 8" id="KW-0808">Transferase</keyword>
<sequence length="212" mass="21864">MAKLLIMLGAGGHASVLMDMLKRLGLELHAVVSPDRIPSTSLLSGITRIETDELLVNHYSPDQVVLVNGVGSMPGHDVQKKLFLSYSELGYCFLNVVSPQALVSEHVKLGMGVQIMAGAIVQTGAKIGNNSIINSGAIVEHDCIIGSHNHVAPGATLSGGVVTGSSVHIGTGANVIQNITIGDSAIIGAGTTLVKNVGAGQRVIPSAMRFLS</sequence>
<dbReference type="Gene3D" id="3.40.50.20">
    <property type="match status" value="1"/>
</dbReference>
<feature type="binding site" evidence="6">
    <location>
        <position position="150"/>
    </location>
    <ligand>
        <name>acetyl-CoA</name>
        <dbReference type="ChEBI" id="CHEBI:57288"/>
    </ligand>
</feature>
<organism evidence="8 9">
    <name type="scientific">Nitrincola nitratireducens</name>
    <dbReference type="NCBI Taxonomy" id="1229521"/>
    <lineage>
        <taxon>Bacteria</taxon>
        <taxon>Pseudomonadati</taxon>
        <taxon>Pseudomonadota</taxon>
        <taxon>Gammaproteobacteria</taxon>
        <taxon>Oceanospirillales</taxon>
        <taxon>Oceanospirillaceae</taxon>
        <taxon>Nitrincola</taxon>
    </lineage>
</organism>
<dbReference type="Gene3D" id="2.160.10.10">
    <property type="entry name" value="Hexapeptide repeat proteins"/>
    <property type="match status" value="1"/>
</dbReference>
<dbReference type="InterPro" id="IPR041561">
    <property type="entry name" value="PglD_N"/>
</dbReference>
<evidence type="ECO:0000256" key="3">
    <source>
        <dbReference type="ARBA" id="ARBA00022737"/>
    </source>
</evidence>
<dbReference type="STRING" id="1229521.D791_03251"/>
<dbReference type="PANTHER" id="PTHR43300">
    <property type="entry name" value="ACETYLTRANSFERASE"/>
    <property type="match status" value="1"/>
</dbReference>
<dbReference type="CDD" id="cd03360">
    <property type="entry name" value="LbH_AT_putative"/>
    <property type="match status" value="1"/>
</dbReference>
<feature type="active site" description="Proton acceptor" evidence="5">
    <location>
        <position position="141"/>
    </location>
</feature>
<keyword evidence="3" id="KW-0677">Repeat</keyword>
<dbReference type="EMBL" id="AONB01000020">
    <property type="protein sequence ID" value="EXJ09756.1"/>
    <property type="molecule type" value="Genomic_DNA"/>
</dbReference>
<evidence type="ECO:0000313" key="9">
    <source>
        <dbReference type="Proteomes" id="UP000019464"/>
    </source>
</evidence>
<dbReference type="Pfam" id="PF00132">
    <property type="entry name" value="Hexapep"/>
    <property type="match status" value="1"/>
</dbReference>
<dbReference type="AlphaFoldDB" id="W9UYF9"/>
<feature type="site" description="Increases basicity of active site His" evidence="5">
    <location>
        <position position="142"/>
    </location>
</feature>
<feature type="binding site" evidence="6">
    <location>
        <position position="71"/>
    </location>
    <ligand>
        <name>substrate</name>
    </ligand>
</feature>
<evidence type="ECO:0000259" key="7">
    <source>
        <dbReference type="Pfam" id="PF17836"/>
    </source>
</evidence>
<protein>
    <submittedName>
        <fullName evidence="8">2,3,4,5-tetrahydropyridine-2,6-dicarboxylate N-acetyltransferase</fullName>
        <ecNumber evidence="8">2.3.1.89</ecNumber>
    </submittedName>
</protein>
<dbReference type="PANTHER" id="PTHR43300:SF7">
    <property type="entry name" value="UDP-N-ACETYLBACILLOSAMINE N-ACETYLTRANSFERASE"/>
    <property type="match status" value="1"/>
</dbReference>
<dbReference type="EC" id="2.3.1.89" evidence="8"/>
<evidence type="ECO:0000256" key="2">
    <source>
        <dbReference type="ARBA" id="ARBA00022679"/>
    </source>
</evidence>
<dbReference type="Proteomes" id="UP000019464">
    <property type="component" value="Unassembled WGS sequence"/>
</dbReference>
<dbReference type="InterPro" id="IPR011004">
    <property type="entry name" value="Trimer_LpxA-like_sf"/>
</dbReference>
<dbReference type="PROSITE" id="PS00101">
    <property type="entry name" value="HEXAPEP_TRANSFERASES"/>
    <property type="match status" value="1"/>
</dbReference>
<comment type="similarity">
    <text evidence="1">Belongs to the transferase hexapeptide repeat family.</text>
</comment>
<dbReference type="OrthoDB" id="9794407at2"/>
<evidence type="ECO:0000256" key="5">
    <source>
        <dbReference type="PIRSR" id="PIRSR620019-1"/>
    </source>
</evidence>
<proteinExistence type="inferred from homology"/>
<accession>W9UYF9</accession>
<dbReference type="Pfam" id="PF17836">
    <property type="entry name" value="PglD_N"/>
    <property type="match status" value="1"/>
</dbReference>
<evidence type="ECO:0000256" key="1">
    <source>
        <dbReference type="ARBA" id="ARBA00007274"/>
    </source>
</evidence>
<gene>
    <name evidence="8" type="primary">dapH</name>
    <name evidence="8" type="ORF">D791_03251</name>
</gene>
<evidence type="ECO:0000256" key="4">
    <source>
        <dbReference type="ARBA" id="ARBA00023315"/>
    </source>
</evidence>
<evidence type="ECO:0000313" key="8">
    <source>
        <dbReference type="EMBL" id="EXJ09756.1"/>
    </source>
</evidence>
<dbReference type="NCBIfam" id="TIGR03570">
    <property type="entry name" value="NeuD_NnaD"/>
    <property type="match status" value="1"/>
</dbReference>
<dbReference type="InterPro" id="IPR018357">
    <property type="entry name" value="Hexapep_transf_CS"/>
</dbReference>
<dbReference type="InterPro" id="IPR050179">
    <property type="entry name" value="Trans_hexapeptide_repeat"/>
</dbReference>
<dbReference type="RefSeq" id="WP_036513250.1">
    <property type="nucleotide sequence ID" value="NZ_AONB01000020.1"/>
</dbReference>
<dbReference type="SUPFAM" id="SSF51161">
    <property type="entry name" value="Trimeric LpxA-like enzymes"/>
    <property type="match status" value="1"/>
</dbReference>
<dbReference type="InterPro" id="IPR020019">
    <property type="entry name" value="AcTrfase_PglD-like"/>
</dbReference>
<comment type="caution">
    <text evidence="8">The sequence shown here is derived from an EMBL/GenBank/DDBJ whole genome shotgun (WGS) entry which is preliminary data.</text>
</comment>
<evidence type="ECO:0000256" key="6">
    <source>
        <dbReference type="PIRSR" id="PIRSR620019-2"/>
    </source>
</evidence>
<name>W9UYF9_9GAMM</name>
<keyword evidence="4 8" id="KW-0012">Acyltransferase</keyword>
<dbReference type="GO" id="GO:0047200">
    <property type="term" value="F:tetrahydrodipicolinate N-acetyltransferase activity"/>
    <property type="evidence" value="ECO:0007669"/>
    <property type="project" value="UniProtKB-EC"/>
</dbReference>